<evidence type="ECO:0000313" key="2">
    <source>
        <dbReference type="EMBL" id="KAJ5553604.1"/>
    </source>
</evidence>
<accession>A0AAD6D4W9</accession>
<evidence type="ECO:0000256" key="1">
    <source>
        <dbReference type="SAM" id="SignalP"/>
    </source>
</evidence>
<dbReference type="Proteomes" id="UP001220324">
    <property type="component" value="Unassembled WGS sequence"/>
</dbReference>
<feature type="signal peptide" evidence="1">
    <location>
        <begin position="1"/>
        <end position="18"/>
    </location>
</feature>
<name>A0AAD6D4W9_9EURO</name>
<feature type="chain" id="PRO_5042211015" description="AA1-like domain-containing protein" evidence="1">
    <location>
        <begin position="19"/>
        <end position="160"/>
    </location>
</feature>
<evidence type="ECO:0008006" key="4">
    <source>
        <dbReference type="Google" id="ProtNLM"/>
    </source>
</evidence>
<dbReference type="AlphaFoldDB" id="A0AAD6D4W9"/>
<proteinExistence type="predicted"/>
<dbReference type="EMBL" id="JAQIZZ010000002">
    <property type="protein sequence ID" value="KAJ5553604.1"/>
    <property type="molecule type" value="Genomic_DNA"/>
</dbReference>
<keyword evidence="1" id="KW-0732">Signal</keyword>
<protein>
    <recommendedName>
        <fullName evidence="4">AA1-like domain-containing protein</fullName>
    </recommendedName>
</protein>
<gene>
    <name evidence="2" type="ORF">N7494_002982</name>
</gene>
<sequence length="160" mass="16808">MRISTTLVSAALLAVAQAGVPAVSLEFQSWESCDIGAPARGEPKSKASLVATSVTCEKTTVNRDWSIDHYSFKAYLATKESVFCSGVHVWNNADCSGDDDYFMPLTGEPVVQGVCLPEFLDPGFVSFKLECGYPGIHGAELGAGGEGSEGGDADDNDSGF</sequence>
<comment type="caution">
    <text evidence="2">The sequence shown here is derived from an EMBL/GenBank/DDBJ whole genome shotgun (WGS) entry which is preliminary data.</text>
</comment>
<keyword evidence="3" id="KW-1185">Reference proteome</keyword>
<evidence type="ECO:0000313" key="3">
    <source>
        <dbReference type="Proteomes" id="UP001220324"/>
    </source>
</evidence>
<reference evidence="2 3" key="1">
    <citation type="journal article" date="2023" name="IMA Fungus">
        <title>Comparative genomic study of the Penicillium genus elucidates a diverse pangenome and 15 lateral gene transfer events.</title>
        <authorList>
            <person name="Petersen C."/>
            <person name="Sorensen T."/>
            <person name="Nielsen M.R."/>
            <person name="Sondergaard T.E."/>
            <person name="Sorensen J.L."/>
            <person name="Fitzpatrick D.A."/>
            <person name="Frisvad J.C."/>
            <person name="Nielsen K.L."/>
        </authorList>
    </citation>
    <scope>NUCLEOTIDE SEQUENCE [LARGE SCALE GENOMIC DNA]</scope>
    <source>
        <strain evidence="2 3">IBT 35679</strain>
    </source>
</reference>
<organism evidence="2 3">
    <name type="scientific">Penicillium frequentans</name>
    <dbReference type="NCBI Taxonomy" id="3151616"/>
    <lineage>
        <taxon>Eukaryota</taxon>
        <taxon>Fungi</taxon>
        <taxon>Dikarya</taxon>
        <taxon>Ascomycota</taxon>
        <taxon>Pezizomycotina</taxon>
        <taxon>Eurotiomycetes</taxon>
        <taxon>Eurotiomycetidae</taxon>
        <taxon>Eurotiales</taxon>
        <taxon>Aspergillaceae</taxon>
        <taxon>Penicillium</taxon>
    </lineage>
</organism>